<sequence>MWAAYQVERWRDRLDKERGNPPRQKDKALQLARNALEHLDEAALVDDRAVAPPKEDGAKSDRFWSLRKLEGIDIGITDDTTFCGIERSDLHLRALEVVRTIENDLAEELLDQYAELLRGS</sequence>
<dbReference type="EMBL" id="SUMC01000083">
    <property type="protein sequence ID" value="TKA00604.1"/>
    <property type="molecule type" value="Genomic_DNA"/>
</dbReference>
<comment type="caution">
    <text evidence="1">The sequence shown here is derived from an EMBL/GenBank/DDBJ whole genome shotgun (WGS) entry which is preliminary data.</text>
</comment>
<reference evidence="1 2" key="1">
    <citation type="submission" date="2019-04" db="EMBL/GenBank/DDBJ databases">
        <title>Streptomyces oryziradicis sp. nov., a novel actinomycete isolated from rhizosphere soil of rice (Oryza sativa L.).</title>
        <authorList>
            <person name="Li C."/>
        </authorList>
    </citation>
    <scope>NUCLEOTIDE SEQUENCE [LARGE SCALE GENOMIC DNA]</scope>
    <source>
        <strain evidence="1 2">NEAU-C40</strain>
    </source>
</reference>
<protein>
    <submittedName>
        <fullName evidence="1">Uncharacterized protein</fullName>
    </submittedName>
</protein>
<keyword evidence="2" id="KW-1185">Reference proteome</keyword>
<accession>A0A4U0RWD5</accession>
<dbReference type="AlphaFoldDB" id="A0A4U0RWD5"/>
<proteinExistence type="predicted"/>
<dbReference type="OrthoDB" id="4245369at2"/>
<dbReference type="RefSeq" id="WP_136729417.1">
    <property type="nucleotide sequence ID" value="NZ_SUMC01000083.1"/>
</dbReference>
<dbReference type="Proteomes" id="UP000305778">
    <property type="component" value="Unassembled WGS sequence"/>
</dbReference>
<evidence type="ECO:0000313" key="2">
    <source>
        <dbReference type="Proteomes" id="UP000305778"/>
    </source>
</evidence>
<organism evidence="1 2">
    <name type="scientific">Actinacidiphila oryziradicis</name>
    <dbReference type="NCBI Taxonomy" id="2571141"/>
    <lineage>
        <taxon>Bacteria</taxon>
        <taxon>Bacillati</taxon>
        <taxon>Actinomycetota</taxon>
        <taxon>Actinomycetes</taxon>
        <taxon>Kitasatosporales</taxon>
        <taxon>Streptomycetaceae</taxon>
        <taxon>Actinacidiphila</taxon>
    </lineage>
</organism>
<name>A0A4U0RWD5_9ACTN</name>
<evidence type="ECO:0000313" key="1">
    <source>
        <dbReference type="EMBL" id="TKA00604.1"/>
    </source>
</evidence>
<gene>
    <name evidence="1" type="ORF">FCI23_42560</name>
</gene>